<evidence type="ECO:0000313" key="4">
    <source>
        <dbReference type="Proteomes" id="UP000558997"/>
    </source>
</evidence>
<gene>
    <name evidence="3" type="ORF">HDA44_001672</name>
</gene>
<dbReference type="Gene3D" id="3.40.50.620">
    <property type="entry name" value="HUPs"/>
    <property type="match status" value="2"/>
</dbReference>
<reference evidence="3 4" key="1">
    <citation type="submission" date="2020-08" db="EMBL/GenBank/DDBJ databases">
        <title>Sequencing the genomes of 1000 actinobacteria strains.</title>
        <authorList>
            <person name="Klenk H.-P."/>
        </authorList>
    </citation>
    <scope>NUCLEOTIDE SEQUENCE [LARGE SCALE GENOMIC DNA]</scope>
    <source>
        <strain evidence="3 4">DSM 17294</strain>
    </source>
</reference>
<organism evidence="3 4">
    <name type="scientific">Kribbella solani</name>
    <dbReference type="NCBI Taxonomy" id="236067"/>
    <lineage>
        <taxon>Bacteria</taxon>
        <taxon>Bacillati</taxon>
        <taxon>Actinomycetota</taxon>
        <taxon>Actinomycetes</taxon>
        <taxon>Propionibacteriales</taxon>
        <taxon>Kribbellaceae</taxon>
        <taxon>Kribbella</taxon>
    </lineage>
</organism>
<dbReference type="Pfam" id="PF00582">
    <property type="entry name" value="Usp"/>
    <property type="match status" value="2"/>
</dbReference>
<comment type="similarity">
    <text evidence="1">Belongs to the universal stress protein A family.</text>
</comment>
<evidence type="ECO:0000256" key="1">
    <source>
        <dbReference type="ARBA" id="ARBA00008791"/>
    </source>
</evidence>
<proteinExistence type="inferred from homology"/>
<sequence length="291" mass="29960">MSSQPAPIVIGYDGSPGSRAALNWAAAVAERTEAPVRITGAFEIMIDTQPTPGYVVPLEAARAAAEEALLAAATELRGERPALRVESTLVDGGAPTVLIEASRDARLVVLGSRGLGGWSGLVLGSVALQVTAHAESPVVVIPHGVTPEVHDELTVVVGVDGSKPAEKAIGFAFEQAAAMQAKVVALHAWANPFLTYASGAAMLQFDQEEVLEDSRLLVSESVAGAAAEYPDVQWTIELAGGSAALALTERSGTADLLVVGSRGRGGFTGLLLGSVSQSALHRTRCPIAVVR</sequence>
<dbReference type="AlphaFoldDB" id="A0A841DKA7"/>
<evidence type="ECO:0000259" key="2">
    <source>
        <dbReference type="Pfam" id="PF00582"/>
    </source>
</evidence>
<keyword evidence="4" id="KW-1185">Reference proteome</keyword>
<dbReference type="InterPro" id="IPR014729">
    <property type="entry name" value="Rossmann-like_a/b/a_fold"/>
</dbReference>
<feature type="domain" description="UspA" evidence="2">
    <location>
        <begin position="7"/>
        <end position="142"/>
    </location>
</feature>
<accession>A0A841DKA7</accession>
<dbReference type="Proteomes" id="UP000558997">
    <property type="component" value="Unassembled WGS sequence"/>
</dbReference>
<evidence type="ECO:0000313" key="3">
    <source>
        <dbReference type="EMBL" id="MBB5978331.1"/>
    </source>
</evidence>
<dbReference type="InterPro" id="IPR006015">
    <property type="entry name" value="Universal_stress_UspA"/>
</dbReference>
<name>A0A841DKA7_9ACTN</name>
<feature type="domain" description="UspA" evidence="2">
    <location>
        <begin position="154"/>
        <end position="291"/>
    </location>
</feature>
<dbReference type="RefSeq" id="WP_184832671.1">
    <property type="nucleotide sequence ID" value="NZ_BAAAVN010000004.1"/>
</dbReference>
<dbReference type="EMBL" id="JACHNF010000001">
    <property type="protein sequence ID" value="MBB5978331.1"/>
    <property type="molecule type" value="Genomic_DNA"/>
</dbReference>
<dbReference type="PANTHER" id="PTHR46268">
    <property type="entry name" value="STRESS RESPONSE PROTEIN NHAX"/>
    <property type="match status" value="1"/>
</dbReference>
<comment type="caution">
    <text evidence="3">The sequence shown here is derived from an EMBL/GenBank/DDBJ whole genome shotgun (WGS) entry which is preliminary data.</text>
</comment>
<dbReference type="SUPFAM" id="SSF52402">
    <property type="entry name" value="Adenine nucleotide alpha hydrolases-like"/>
    <property type="match status" value="2"/>
</dbReference>
<dbReference type="PRINTS" id="PR01438">
    <property type="entry name" value="UNVRSLSTRESS"/>
</dbReference>
<dbReference type="PANTHER" id="PTHR46268:SF6">
    <property type="entry name" value="UNIVERSAL STRESS PROTEIN UP12"/>
    <property type="match status" value="1"/>
</dbReference>
<dbReference type="InterPro" id="IPR006016">
    <property type="entry name" value="UspA"/>
</dbReference>
<protein>
    <submittedName>
        <fullName evidence="3">Nucleotide-binding universal stress UspA family protein</fullName>
    </submittedName>
</protein>